<evidence type="ECO:0000256" key="1">
    <source>
        <dbReference type="SAM" id="Phobius"/>
    </source>
</evidence>
<name>Q80IM5_9GEMI</name>
<dbReference type="Proteomes" id="UP000232968">
    <property type="component" value="Segment DNA A"/>
</dbReference>
<organism evidence="2 3">
    <name type="scientific">Honeysuckle yellow vein virus</name>
    <dbReference type="NCBI Taxonomy" id="240865"/>
    <lineage>
        <taxon>Viruses</taxon>
        <taxon>Monodnaviria</taxon>
        <taxon>Shotokuvirae</taxon>
        <taxon>Cressdnaviricota</taxon>
        <taxon>Repensiviricetes</taxon>
        <taxon>Geplafuvirales</taxon>
        <taxon>Geminiviridae</taxon>
        <taxon>Begomovirus</taxon>
        <taxon>Begomovirus macrotylomae</taxon>
    </lineage>
</organism>
<sequence>MSPLPKAQAKRDHGLKGPCIGSPGYTGCTEALMCLRGVKARVRSSLSRRKMMLVTLVKCYVSQILPVVMVLHIVLGRDFVLNRSISLERYGWMKTLSSRITLIT</sequence>
<reference evidence="2 3" key="1">
    <citation type="journal article" date="2004" name="Arch. Virol.">
        <title>Evidence for recombination among isolates of Tobacco leaf curl Japan virus and Honeysuckle yellow vein mosaic virus.</title>
        <authorList>
            <person name="Kitamura K."/>
            <person name="Murayama A."/>
            <person name="Ikegami M."/>
        </authorList>
    </citation>
    <scope>NUCLEOTIDE SEQUENCE [LARGE SCALE GENOMIC DNA]</scope>
    <source>
        <strain evidence="2">TLCV-Y</strain>
    </source>
</reference>
<keyword evidence="1" id="KW-0812">Transmembrane</keyword>
<protein>
    <submittedName>
        <fullName evidence="2">V3 protein</fullName>
    </submittedName>
</protein>
<accession>Q80IM5</accession>
<dbReference type="EMBL" id="AB079765">
    <property type="protein sequence ID" value="BAC66126.1"/>
    <property type="molecule type" value="Genomic_DNA"/>
</dbReference>
<evidence type="ECO:0000313" key="3">
    <source>
        <dbReference type="Proteomes" id="UP000232968"/>
    </source>
</evidence>
<proteinExistence type="predicted"/>
<gene>
    <name evidence="2" type="primary">V3</name>
</gene>
<keyword evidence="1" id="KW-0472">Membrane</keyword>
<keyword evidence="1" id="KW-1133">Transmembrane helix</keyword>
<evidence type="ECO:0000313" key="2">
    <source>
        <dbReference type="EMBL" id="BAC66126.1"/>
    </source>
</evidence>
<feature type="transmembrane region" description="Helical" evidence="1">
    <location>
        <begin position="51"/>
        <end position="75"/>
    </location>
</feature>